<dbReference type="Proteomes" id="UP000887565">
    <property type="component" value="Unplaced"/>
</dbReference>
<dbReference type="GO" id="GO:0030154">
    <property type="term" value="P:cell differentiation"/>
    <property type="evidence" value="ECO:0007669"/>
    <property type="project" value="TreeGrafter"/>
</dbReference>
<dbReference type="PROSITE" id="PS00018">
    <property type="entry name" value="EF_HAND_1"/>
    <property type="match status" value="1"/>
</dbReference>
<dbReference type="GO" id="GO:0005615">
    <property type="term" value="C:extracellular space"/>
    <property type="evidence" value="ECO:0007669"/>
    <property type="project" value="TreeGrafter"/>
</dbReference>
<feature type="domain" description="Ig-like" evidence="3">
    <location>
        <begin position="179"/>
        <end position="315"/>
    </location>
</feature>
<dbReference type="InterPro" id="IPR036058">
    <property type="entry name" value="Kazal_dom_sf"/>
</dbReference>
<dbReference type="InterPro" id="IPR050653">
    <property type="entry name" value="Prot_Inhib_GrowthFact_Antg"/>
</dbReference>
<dbReference type="PANTHER" id="PTHR10913">
    <property type="entry name" value="FOLLISTATIN-RELATED"/>
    <property type="match status" value="1"/>
</dbReference>
<accession>A0A915JWC0</accession>
<keyword evidence="5" id="KW-1185">Reference proteome</keyword>
<evidence type="ECO:0000259" key="4">
    <source>
        <dbReference type="PROSITE" id="PS51465"/>
    </source>
</evidence>
<dbReference type="PANTHER" id="PTHR10913:SF81">
    <property type="entry name" value="KAZAL-LIKE DOMAIN-CONTAINING PROTEIN"/>
    <property type="match status" value="1"/>
</dbReference>
<dbReference type="InterPro" id="IPR002350">
    <property type="entry name" value="Kazal_dom"/>
</dbReference>
<dbReference type="GO" id="GO:0030510">
    <property type="term" value="P:regulation of BMP signaling pathway"/>
    <property type="evidence" value="ECO:0007669"/>
    <property type="project" value="TreeGrafter"/>
</dbReference>
<proteinExistence type="predicted"/>
<dbReference type="Pfam" id="PF07648">
    <property type="entry name" value="Kazal_2"/>
    <property type="match status" value="1"/>
</dbReference>
<dbReference type="InterPro" id="IPR036179">
    <property type="entry name" value="Ig-like_dom_sf"/>
</dbReference>
<dbReference type="SUPFAM" id="SSF100895">
    <property type="entry name" value="Kazal-type serine protease inhibitors"/>
    <property type="match status" value="1"/>
</dbReference>
<dbReference type="InterPro" id="IPR003599">
    <property type="entry name" value="Ig_sub"/>
</dbReference>
<dbReference type="PROSITE" id="PS50835">
    <property type="entry name" value="IG_LIKE"/>
    <property type="match status" value="1"/>
</dbReference>
<dbReference type="PROSITE" id="PS51465">
    <property type="entry name" value="KAZAL_2"/>
    <property type="match status" value="1"/>
</dbReference>
<organism evidence="5 6">
    <name type="scientific">Romanomermis culicivorax</name>
    <name type="common">Nematode worm</name>
    <dbReference type="NCBI Taxonomy" id="13658"/>
    <lineage>
        <taxon>Eukaryota</taxon>
        <taxon>Metazoa</taxon>
        <taxon>Ecdysozoa</taxon>
        <taxon>Nematoda</taxon>
        <taxon>Enoplea</taxon>
        <taxon>Dorylaimia</taxon>
        <taxon>Mermithida</taxon>
        <taxon>Mermithoidea</taxon>
        <taxon>Mermithidae</taxon>
        <taxon>Romanomermis</taxon>
    </lineage>
</organism>
<dbReference type="SMART" id="SM00409">
    <property type="entry name" value="IG"/>
    <property type="match status" value="1"/>
</dbReference>
<feature type="region of interest" description="Disordered" evidence="2">
    <location>
        <begin position="106"/>
        <end position="125"/>
    </location>
</feature>
<name>A0A915JWC0_ROMCU</name>
<dbReference type="Gene3D" id="3.30.60.30">
    <property type="match status" value="1"/>
</dbReference>
<keyword evidence="1" id="KW-1015">Disulfide bond</keyword>
<dbReference type="InterPro" id="IPR018247">
    <property type="entry name" value="EF_Hand_1_Ca_BS"/>
</dbReference>
<dbReference type="AlphaFoldDB" id="A0A915JWC0"/>
<dbReference type="Gene3D" id="2.60.40.10">
    <property type="entry name" value="Immunoglobulins"/>
    <property type="match status" value="2"/>
</dbReference>
<evidence type="ECO:0000256" key="2">
    <source>
        <dbReference type="SAM" id="MobiDB-lite"/>
    </source>
</evidence>
<evidence type="ECO:0000313" key="5">
    <source>
        <dbReference type="Proteomes" id="UP000887565"/>
    </source>
</evidence>
<dbReference type="SUPFAM" id="SSF48726">
    <property type="entry name" value="Immunoglobulin"/>
    <property type="match status" value="1"/>
</dbReference>
<feature type="domain" description="Kazal-like" evidence="4">
    <location>
        <begin position="29"/>
        <end position="80"/>
    </location>
</feature>
<evidence type="ECO:0000259" key="3">
    <source>
        <dbReference type="PROSITE" id="PS50835"/>
    </source>
</evidence>
<dbReference type="WBParaSite" id="nRc.2.0.1.t30378-RA">
    <property type="protein sequence ID" value="nRc.2.0.1.t30378-RA"/>
    <property type="gene ID" value="nRc.2.0.1.g30378"/>
</dbReference>
<dbReference type="SMART" id="SM00280">
    <property type="entry name" value="KAZAL"/>
    <property type="match status" value="1"/>
</dbReference>
<dbReference type="InterPro" id="IPR013783">
    <property type="entry name" value="Ig-like_fold"/>
</dbReference>
<evidence type="ECO:0000313" key="6">
    <source>
        <dbReference type="WBParaSite" id="nRc.2.0.1.t30378-RA"/>
    </source>
</evidence>
<reference evidence="6" key="1">
    <citation type="submission" date="2022-11" db="UniProtKB">
        <authorList>
            <consortium name="WormBaseParasite"/>
        </authorList>
    </citation>
    <scope>IDENTIFICATION</scope>
</reference>
<dbReference type="InterPro" id="IPR007110">
    <property type="entry name" value="Ig-like_dom"/>
</dbReference>
<sequence length="546" mass="62100">MCIELCRTLRCLPGEKCIFDRGENVARCQCREYCPEEQQLKAQVCAFGNKTYDSLCHLLVDNCLLHRKINIVYTNGSCSTVFDVVTSDTAEIETSTIKAATNMHSKTVNKNDDNEQKNLSSNNGDKSITVSELDYLEDDHQYLKLVPPGCHLKDIIRFGDSNNDDKLDSTEFNQIFGLPIKSRLVEHTSIKVHQVHEGDQYQLYCTLDDRKFFSPLSYNRVMWYRYDVPFVNVVPYNFEVSADNSLYLTPASLMHNGEFRCKTFRNGASFEQKHRVKVKKGVLLSIMKTKPADTGSYACIAINDAGFANASASVVVQNKYESSELYLKKIENEKASHFLMFDDLGIKEFDAHSCKSSKVIFSPMTLALPDSLICGDSKKCEWSIIAKTTSDESIYATLCDKKVLIRINITSSKIEEVLHLDVVPNKLFYVHLYDTLWLESSVGGSKTDPGRMLIQIIKFASKDVKHSLTRYFSITEDYDKSEKFFVPTNGDLLYGYMVIEKDMALHKFDMLTLRVVSRINLSPYNCHPNEIAFVAQVKEHTPHKVA</sequence>
<evidence type="ECO:0000256" key="1">
    <source>
        <dbReference type="ARBA" id="ARBA00023157"/>
    </source>
</evidence>
<protein>
    <submittedName>
        <fullName evidence="6">Follistatin-related protein 5</fullName>
    </submittedName>
</protein>